<feature type="domain" description="Beta-lactamase-related" evidence="7">
    <location>
        <begin position="599"/>
        <end position="962"/>
    </location>
</feature>
<dbReference type="STRING" id="655355.SAMN05216283_10925"/>
<dbReference type="InterPro" id="IPR036881">
    <property type="entry name" value="Glyco_hydro_3_C_sf"/>
</dbReference>
<comment type="catalytic activity">
    <reaction evidence="1">
        <text>Hydrolysis of terminal non-reducing N-acetyl-D-hexosamine residues in N-acetyl-beta-D-hexosaminides.</text>
        <dbReference type="EC" id="3.2.1.52"/>
    </reaction>
</comment>
<feature type="chain" id="PRO_5011475624" description="beta-N-acetylhexosaminidase" evidence="6">
    <location>
        <begin position="23"/>
        <end position="981"/>
    </location>
</feature>
<keyword evidence="5" id="KW-0326">Glycosidase</keyword>
<dbReference type="InterPro" id="IPR001466">
    <property type="entry name" value="Beta-lactam-related"/>
</dbReference>
<feature type="domain" description="Glycoside hydrolase family 3 N-terminal" evidence="8">
    <location>
        <begin position="45"/>
        <end position="361"/>
    </location>
</feature>
<dbReference type="Gene3D" id="3.20.20.300">
    <property type="entry name" value="Glycoside hydrolase, family 3, N-terminal domain"/>
    <property type="match status" value="1"/>
</dbReference>
<dbReference type="GO" id="GO:0004563">
    <property type="term" value="F:beta-N-acetylhexosaminidase activity"/>
    <property type="evidence" value="ECO:0007669"/>
    <property type="project" value="UniProtKB-EC"/>
</dbReference>
<evidence type="ECO:0000259" key="8">
    <source>
        <dbReference type="Pfam" id="PF00933"/>
    </source>
</evidence>
<dbReference type="Pfam" id="PF00933">
    <property type="entry name" value="Glyco_hydro_3"/>
    <property type="match status" value="1"/>
</dbReference>
<evidence type="ECO:0000259" key="7">
    <source>
        <dbReference type="Pfam" id="PF00144"/>
    </source>
</evidence>
<gene>
    <name evidence="9" type="ORF">SAMN05216283_10925</name>
</gene>
<sequence>MKTLNQLLYLVFLCLFVSVSQAQNRPEFLKYMNDQWVDSTLSKMTLEEKVGQLFVIQMYSKEPLPIDHPVLDKISRHHIGGIIFMQGLPEQQLEITNQLQAASKTPLLITMDGEWGPGFRLKNTPKYPVQIALGAIQQDSLIYQMGYEIGSQMKRLGVHVNFAPVADVNSNPSNPVINYRSFGEEPQKVAHKTWLYAKGMQDAGILAVAKHFPGHGDTKTDSHLGLPVIRHDFARLEQVELYPFKHLINEGIGGVMTAHLHVESYDPDNSLPASLSTNLIQNKLIDDLGFEGIVVTDAMNMHGVSKQFSAGEATVKALQAGNDLLEIVPNLTERIEAVKTAIQKGELSEAAITHKCRKVLALKKWLKLDHYQPASPDHLHEDLHQPEYRLTKRLLHEQSLTLLKNEDQLLPLQELDTLKIAAVSVGTTRETHFQRMLANYMSVDFFTLPEKATTNDLNSLNAKLSSYNLIIYGIHDMRLSVSGKYGTTSIMNDAIAKLPGRKQVVALFGNPYALNYLTNASQGNALLVTYQENRITEELAAQAIFGAINVSGKLPVNVNQTFRLNQGLLLKKNGRFKYTVPEEAGFSSVKLKTQIDSIVNLGIKEQAFPGCQVLVAKNGKIVFHEAYGYFTYDKKRPVKQTDIYDWASLTKITGPLPALIKLHGEKKFKLDMPFSFYWPDFRNTDKEKITSREILAHQGRLKPYIAYYQEAMRKDGHLKTSVFRDHPTTLFNLRVSTNLYMNNHYIDNIYSEIRDSELLPSKKYAYSGLAFFLYPRIIKDLTGQDYEKYLQSQFYKPLGANTVTYNAYKRFPKSIIVPTEQDNLFRKELLQGFVHDEGASMMGGVSGNAGLFGNATDLAKIMQMYMQYGEYGGEQLMDSASVREFTRIQYPKNKNRRGLGFDKPYIDNQKKKLKDAYPAVEASPESFGHSGFTGTFTWADPKEQLLFIFFSNRIYPSRDNTKLFKLNIRPALHQAIYDSLF</sequence>
<organism evidence="9 10">
    <name type="scientific">Sunxiuqinia elliptica</name>
    <dbReference type="NCBI Taxonomy" id="655355"/>
    <lineage>
        <taxon>Bacteria</taxon>
        <taxon>Pseudomonadati</taxon>
        <taxon>Bacteroidota</taxon>
        <taxon>Bacteroidia</taxon>
        <taxon>Marinilabiliales</taxon>
        <taxon>Prolixibacteraceae</taxon>
        <taxon>Sunxiuqinia</taxon>
    </lineage>
</organism>
<comment type="similarity">
    <text evidence="2">Belongs to the glycosyl hydrolase 3 family.</text>
</comment>
<dbReference type="EMBL" id="FONW01000009">
    <property type="protein sequence ID" value="SFF55104.1"/>
    <property type="molecule type" value="Genomic_DNA"/>
</dbReference>
<evidence type="ECO:0000256" key="4">
    <source>
        <dbReference type="ARBA" id="ARBA00022801"/>
    </source>
</evidence>
<dbReference type="PANTHER" id="PTHR30480">
    <property type="entry name" value="BETA-HEXOSAMINIDASE-RELATED"/>
    <property type="match status" value="1"/>
</dbReference>
<evidence type="ECO:0000256" key="5">
    <source>
        <dbReference type="ARBA" id="ARBA00023295"/>
    </source>
</evidence>
<evidence type="ECO:0000256" key="2">
    <source>
        <dbReference type="ARBA" id="ARBA00005336"/>
    </source>
</evidence>
<dbReference type="InterPro" id="IPR017853">
    <property type="entry name" value="GH"/>
</dbReference>
<dbReference type="Gene3D" id="3.40.50.1700">
    <property type="entry name" value="Glycoside hydrolase family 3 C-terminal domain"/>
    <property type="match status" value="1"/>
</dbReference>
<dbReference type="AlphaFoldDB" id="A0A1I2JKK3"/>
<dbReference type="Proteomes" id="UP000198964">
    <property type="component" value="Unassembled WGS sequence"/>
</dbReference>
<keyword evidence="10" id="KW-1185">Reference proteome</keyword>
<keyword evidence="6" id="KW-0732">Signal</keyword>
<dbReference type="InterPro" id="IPR050226">
    <property type="entry name" value="NagZ_Beta-hexosaminidase"/>
</dbReference>
<dbReference type="SUPFAM" id="SSF56601">
    <property type="entry name" value="beta-lactamase/transpeptidase-like"/>
    <property type="match status" value="1"/>
</dbReference>
<dbReference type="Pfam" id="PF00144">
    <property type="entry name" value="Beta-lactamase"/>
    <property type="match status" value="1"/>
</dbReference>
<dbReference type="SUPFAM" id="SSF51445">
    <property type="entry name" value="(Trans)glycosidases"/>
    <property type="match status" value="1"/>
</dbReference>
<evidence type="ECO:0000256" key="1">
    <source>
        <dbReference type="ARBA" id="ARBA00001231"/>
    </source>
</evidence>
<proteinExistence type="inferred from homology"/>
<keyword evidence="4" id="KW-0378">Hydrolase</keyword>
<dbReference type="EC" id="3.2.1.52" evidence="3"/>
<evidence type="ECO:0000313" key="9">
    <source>
        <dbReference type="EMBL" id="SFF55104.1"/>
    </source>
</evidence>
<accession>A0A1I2JKK3</accession>
<feature type="signal peptide" evidence="6">
    <location>
        <begin position="1"/>
        <end position="22"/>
    </location>
</feature>
<dbReference type="InterPro" id="IPR001764">
    <property type="entry name" value="Glyco_hydro_3_N"/>
</dbReference>
<evidence type="ECO:0000256" key="6">
    <source>
        <dbReference type="SAM" id="SignalP"/>
    </source>
</evidence>
<name>A0A1I2JKK3_9BACT</name>
<dbReference type="SUPFAM" id="SSF52279">
    <property type="entry name" value="Beta-D-glucan exohydrolase, C-terminal domain"/>
    <property type="match status" value="1"/>
</dbReference>
<dbReference type="PANTHER" id="PTHR30480:SF13">
    <property type="entry name" value="BETA-HEXOSAMINIDASE"/>
    <property type="match status" value="1"/>
</dbReference>
<reference evidence="9 10" key="1">
    <citation type="submission" date="2016-10" db="EMBL/GenBank/DDBJ databases">
        <authorList>
            <person name="de Groot N.N."/>
        </authorList>
    </citation>
    <scope>NUCLEOTIDE SEQUENCE [LARGE SCALE GENOMIC DNA]</scope>
    <source>
        <strain evidence="9 10">CGMCC 1.9156</strain>
    </source>
</reference>
<dbReference type="Gene3D" id="3.40.710.10">
    <property type="entry name" value="DD-peptidase/beta-lactamase superfamily"/>
    <property type="match status" value="1"/>
</dbReference>
<dbReference type="GO" id="GO:0005975">
    <property type="term" value="P:carbohydrate metabolic process"/>
    <property type="evidence" value="ECO:0007669"/>
    <property type="project" value="InterPro"/>
</dbReference>
<dbReference type="InterPro" id="IPR036962">
    <property type="entry name" value="Glyco_hydro_3_N_sf"/>
</dbReference>
<evidence type="ECO:0000256" key="3">
    <source>
        <dbReference type="ARBA" id="ARBA00012663"/>
    </source>
</evidence>
<evidence type="ECO:0000313" key="10">
    <source>
        <dbReference type="Proteomes" id="UP000198964"/>
    </source>
</evidence>
<dbReference type="InterPro" id="IPR012338">
    <property type="entry name" value="Beta-lactam/transpept-like"/>
</dbReference>
<dbReference type="GO" id="GO:0009254">
    <property type="term" value="P:peptidoglycan turnover"/>
    <property type="evidence" value="ECO:0007669"/>
    <property type="project" value="TreeGrafter"/>
</dbReference>
<protein>
    <recommendedName>
        <fullName evidence="3">beta-N-acetylhexosaminidase</fullName>
        <ecNumber evidence="3">3.2.1.52</ecNumber>
    </recommendedName>
</protein>